<keyword evidence="1" id="KW-0472">Membrane</keyword>
<keyword evidence="1" id="KW-1133">Transmembrane helix</keyword>
<keyword evidence="4" id="KW-1185">Reference proteome</keyword>
<protein>
    <submittedName>
        <fullName evidence="3">LuxR family transcriptional regulator</fullName>
    </submittedName>
</protein>
<name>A0ABQ5VWZ3_9RHOB</name>
<gene>
    <name evidence="3" type="ORF">GCM10007939_20340</name>
</gene>
<proteinExistence type="predicted"/>
<accession>A0ABQ5VWZ3</accession>
<comment type="caution">
    <text evidence="3">The sequence shown here is derived from an EMBL/GenBank/DDBJ whole genome shotgun (WGS) entry which is preliminary data.</text>
</comment>
<dbReference type="Pfam" id="PF00196">
    <property type="entry name" value="GerE"/>
    <property type="match status" value="1"/>
</dbReference>
<dbReference type="SUPFAM" id="SSF46894">
    <property type="entry name" value="C-terminal effector domain of the bipartite response regulators"/>
    <property type="match status" value="1"/>
</dbReference>
<feature type="transmembrane region" description="Helical" evidence="1">
    <location>
        <begin position="46"/>
        <end position="63"/>
    </location>
</feature>
<dbReference type="InterPro" id="IPR000792">
    <property type="entry name" value="Tscrpt_reg_LuxR_C"/>
</dbReference>
<dbReference type="RefSeq" id="WP_284378606.1">
    <property type="nucleotide sequence ID" value="NZ_BSNN01000004.1"/>
</dbReference>
<evidence type="ECO:0000256" key="1">
    <source>
        <dbReference type="SAM" id="Phobius"/>
    </source>
</evidence>
<dbReference type="CDD" id="cd06170">
    <property type="entry name" value="LuxR_C_like"/>
    <property type="match status" value="1"/>
</dbReference>
<evidence type="ECO:0000313" key="4">
    <source>
        <dbReference type="Proteomes" id="UP001156694"/>
    </source>
</evidence>
<dbReference type="SMART" id="SM00421">
    <property type="entry name" value="HTH_LUXR"/>
    <property type="match status" value="1"/>
</dbReference>
<evidence type="ECO:0000313" key="3">
    <source>
        <dbReference type="EMBL" id="GLQ35751.1"/>
    </source>
</evidence>
<evidence type="ECO:0000259" key="2">
    <source>
        <dbReference type="SMART" id="SM00421"/>
    </source>
</evidence>
<sequence length="177" mass="19743">MKFKISRYFLALQLLLAAAFIYQFASEVLGLRSTALPWEWHEVIEISALIGLLMGAFATILVLRDTLKRNRRVENQLLMISGDFANLLMEKFTRWGLTKSEREVALLTLKGFSVAEIATLRGKSQGTIKAQNAAVYKKAGVTSRTQLLLIFIEDLIDGAIETAEGTPRINIPQDAKS</sequence>
<dbReference type="EMBL" id="BSNN01000004">
    <property type="protein sequence ID" value="GLQ35751.1"/>
    <property type="molecule type" value="Genomic_DNA"/>
</dbReference>
<feature type="domain" description="HTH luxR-type" evidence="2">
    <location>
        <begin position="94"/>
        <end position="151"/>
    </location>
</feature>
<dbReference type="InterPro" id="IPR036388">
    <property type="entry name" value="WH-like_DNA-bd_sf"/>
</dbReference>
<reference evidence="4" key="1">
    <citation type="journal article" date="2019" name="Int. J. Syst. Evol. Microbiol.">
        <title>The Global Catalogue of Microorganisms (GCM) 10K type strain sequencing project: providing services to taxonomists for standard genome sequencing and annotation.</title>
        <authorList>
            <consortium name="The Broad Institute Genomics Platform"/>
            <consortium name="The Broad Institute Genome Sequencing Center for Infectious Disease"/>
            <person name="Wu L."/>
            <person name="Ma J."/>
        </authorList>
    </citation>
    <scope>NUCLEOTIDE SEQUENCE [LARGE SCALE GENOMIC DNA]</scope>
    <source>
        <strain evidence="4">NBRC 110140</strain>
    </source>
</reference>
<dbReference type="Gene3D" id="1.10.10.10">
    <property type="entry name" value="Winged helix-like DNA-binding domain superfamily/Winged helix DNA-binding domain"/>
    <property type="match status" value="1"/>
</dbReference>
<dbReference type="Proteomes" id="UP001156694">
    <property type="component" value="Unassembled WGS sequence"/>
</dbReference>
<keyword evidence="1" id="KW-0812">Transmembrane</keyword>
<organism evidence="3 4">
    <name type="scientific">Amylibacter marinus</name>
    <dbReference type="NCBI Taxonomy" id="1475483"/>
    <lineage>
        <taxon>Bacteria</taxon>
        <taxon>Pseudomonadati</taxon>
        <taxon>Pseudomonadota</taxon>
        <taxon>Alphaproteobacteria</taxon>
        <taxon>Rhodobacterales</taxon>
        <taxon>Paracoccaceae</taxon>
        <taxon>Amylibacter</taxon>
    </lineage>
</organism>
<dbReference type="InterPro" id="IPR016032">
    <property type="entry name" value="Sig_transdc_resp-reg_C-effctor"/>
</dbReference>